<dbReference type="Proteomes" id="UP000014760">
    <property type="component" value="Unassembled WGS sequence"/>
</dbReference>
<dbReference type="OrthoDB" id="5600252at2759"/>
<keyword evidence="2" id="KW-0547">Nucleotide-binding</keyword>
<proteinExistence type="predicted"/>
<dbReference type="EMBL" id="AMQN01047743">
    <property type="status" value="NOT_ANNOTATED_CDS"/>
    <property type="molecule type" value="Genomic_DNA"/>
</dbReference>
<evidence type="ECO:0000256" key="1">
    <source>
        <dbReference type="ARBA" id="ARBA00022801"/>
    </source>
</evidence>
<dbReference type="HOGENOM" id="CLU_111181_0_0_1"/>
<feature type="domain" description="RNA helicase C-terminal" evidence="4">
    <location>
        <begin position="138"/>
        <end position="167"/>
    </location>
</feature>
<accession>R7U215</accession>
<dbReference type="Pfam" id="PF26026">
    <property type="entry name" value="RNA_hel_CTD"/>
    <property type="match status" value="1"/>
</dbReference>
<sequence>MLAKMRKQFVEILLEMGFLKSSNPFDRDVNRNSDNEKLVRAALCAGLYPNVAKIVPDTARPGSKRPLKLNTKTDYKVALNPSSINETEREFPSLWLVYYLKMKTAKIYLYDCTAVSPYSLLLFGGHISMRKDKGDNCVVVDDWIMFKCSPQTARLVKELRSELNNLL</sequence>
<evidence type="ECO:0000256" key="2">
    <source>
        <dbReference type="ARBA" id="ARBA00022806"/>
    </source>
</evidence>
<dbReference type="EMBL" id="KB306262">
    <property type="protein sequence ID" value="ELU00030.1"/>
    <property type="molecule type" value="Genomic_DNA"/>
</dbReference>
<evidence type="ECO:0000313" key="6">
    <source>
        <dbReference type="EnsemblMetazoa" id="CapteP224159"/>
    </source>
</evidence>
<dbReference type="InterPro" id="IPR059023">
    <property type="entry name" value="RNA_hel_CTD"/>
</dbReference>
<keyword evidence="2" id="KW-0067">ATP-binding</keyword>
<protein>
    <submittedName>
        <fullName evidence="5 6">Uncharacterized protein</fullName>
    </submittedName>
</protein>
<keyword evidence="7" id="KW-1185">Reference proteome</keyword>
<dbReference type="AlphaFoldDB" id="R7U215"/>
<dbReference type="OMA" id="PTSINKN"/>
<organism evidence="5">
    <name type="scientific">Capitella teleta</name>
    <name type="common">Polychaete worm</name>
    <dbReference type="NCBI Taxonomy" id="283909"/>
    <lineage>
        <taxon>Eukaryota</taxon>
        <taxon>Metazoa</taxon>
        <taxon>Spiralia</taxon>
        <taxon>Lophotrochozoa</taxon>
        <taxon>Annelida</taxon>
        <taxon>Polychaeta</taxon>
        <taxon>Sedentaria</taxon>
        <taxon>Scolecida</taxon>
        <taxon>Capitellidae</taxon>
        <taxon>Capitella</taxon>
    </lineage>
</organism>
<dbReference type="Pfam" id="PF07717">
    <property type="entry name" value="OB_NTP_bind"/>
    <property type="match status" value="1"/>
</dbReference>
<evidence type="ECO:0000313" key="7">
    <source>
        <dbReference type="Proteomes" id="UP000014760"/>
    </source>
</evidence>
<reference evidence="6" key="3">
    <citation type="submission" date="2015-06" db="UniProtKB">
        <authorList>
            <consortium name="EnsemblMetazoa"/>
        </authorList>
    </citation>
    <scope>IDENTIFICATION</scope>
</reference>
<reference evidence="7" key="1">
    <citation type="submission" date="2012-12" db="EMBL/GenBank/DDBJ databases">
        <authorList>
            <person name="Hellsten U."/>
            <person name="Grimwood J."/>
            <person name="Chapman J.A."/>
            <person name="Shapiro H."/>
            <person name="Aerts A."/>
            <person name="Otillar R.P."/>
            <person name="Terry A.Y."/>
            <person name="Boore J.L."/>
            <person name="Simakov O."/>
            <person name="Marletaz F."/>
            <person name="Cho S.-J."/>
            <person name="Edsinger-Gonzales E."/>
            <person name="Havlak P."/>
            <person name="Kuo D.-H."/>
            <person name="Larsson T."/>
            <person name="Lv J."/>
            <person name="Arendt D."/>
            <person name="Savage R."/>
            <person name="Osoegawa K."/>
            <person name="de Jong P."/>
            <person name="Lindberg D.R."/>
            <person name="Seaver E.C."/>
            <person name="Weisblat D.A."/>
            <person name="Putnam N.H."/>
            <person name="Grigoriev I.V."/>
            <person name="Rokhsar D.S."/>
        </authorList>
    </citation>
    <scope>NUCLEOTIDE SEQUENCE</scope>
    <source>
        <strain evidence="7">I ESC-2004</strain>
    </source>
</reference>
<dbReference type="InterPro" id="IPR011709">
    <property type="entry name" value="DEAD-box_helicase_OB_fold"/>
</dbReference>
<keyword evidence="1" id="KW-0378">Hydrolase</keyword>
<dbReference type="EnsemblMetazoa" id="CapteT224159">
    <property type="protein sequence ID" value="CapteP224159"/>
    <property type="gene ID" value="CapteG224159"/>
</dbReference>
<dbReference type="STRING" id="283909.R7U215"/>
<feature type="non-terminal residue" evidence="5">
    <location>
        <position position="167"/>
    </location>
</feature>
<evidence type="ECO:0000259" key="4">
    <source>
        <dbReference type="Pfam" id="PF26026"/>
    </source>
</evidence>
<feature type="domain" description="DEAD-box helicase OB fold" evidence="3">
    <location>
        <begin position="39"/>
        <end position="127"/>
    </location>
</feature>
<gene>
    <name evidence="5" type="ORF">CAPTEDRAFT_224159</name>
</gene>
<evidence type="ECO:0000259" key="3">
    <source>
        <dbReference type="Pfam" id="PF07717"/>
    </source>
</evidence>
<evidence type="ECO:0000313" key="5">
    <source>
        <dbReference type="EMBL" id="ELU00030.1"/>
    </source>
</evidence>
<keyword evidence="2" id="KW-0347">Helicase</keyword>
<name>R7U215_CAPTE</name>
<reference evidence="5 7" key="2">
    <citation type="journal article" date="2013" name="Nature">
        <title>Insights into bilaterian evolution from three spiralian genomes.</title>
        <authorList>
            <person name="Simakov O."/>
            <person name="Marletaz F."/>
            <person name="Cho S.J."/>
            <person name="Edsinger-Gonzales E."/>
            <person name="Havlak P."/>
            <person name="Hellsten U."/>
            <person name="Kuo D.H."/>
            <person name="Larsson T."/>
            <person name="Lv J."/>
            <person name="Arendt D."/>
            <person name="Savage R."/>
            <person name="Osoegawa K."/>
            <person name="de Jong P."/>
            <person name="Grimwood J."/>
            <person name="Chapman J.A."/>
            <person name="Shapiro H."/>
            <person name="Aerts A."/>
            <person name="Otillar R.P."/>
            <person name="Terry A.Y."/>
            <person name="Boore J.L."/>
            <person name="Grigoriev I.V."/>
            <person name="Lindberg D.R."/>
            <person name="Seaver E.C."/>
            <person name="Weisblat D.A."/>
            <person name="Putnam N.H."/>
            <person name="Rokhsar D.S."/>
        </authorList>
    </citation>
    <scope>NUCLEOTIDE SEQUENCE</scope>
    <source>
        <strain evidence="5 7">I ESC-2004</strain>
    </source>
</reference>